<evidence type="ECO:0000313" key="2">
    <source>
        <dbReference type="EMBL" id="RAP76092.1"/>
    </source>
</evidence>
<dbReference type="Proteomes" id="UP000249260">
    <property type="component" value="Unassembled WGS sequence"/>
</dbReference>
<gene>
    <name evidence="2" type="ORF">DL346_11765</name>
</gene>
<reference evidence="2 3" key="1">
    <citation type="submission" date="2018-06" db="EMBL/GenBank/DDBJ databases">
        <title>Paenibacillus montanisoli sp. nov., isolated from mountain area soil.</title>
        <authorList>
            <person name="Wu M."/>
        </authorList>
    </citation>
    <scope>NUCLEOTIDE SEQUENCE [LARGE SCALE GENOMIC DNA]</scope>
    <source>
        <strain evidence="2 3">RA17</strain>
    </source>
</reference>
<keyword evidence="3" id="KW-1185">Reference proteome</keyword>
<dbReference type="Pfam" id="PF16227">
    <property type="entry name" value="DUF4886"/>
    <property type="match status" value="1"/>
</dbReference>
<dbReference type="Gene3D" id="3.40.50.1110">
    <property type="entry name" value="SGNH hydrolase"/>
    <property type="match status" value="1"/>
</dbReference>
<sequence>MNCILINRSDLMKKPKKIIPVSLLVALLCTMLLGSIPSLALASTVLTTNFQSIPQGGSISISYTGTSNSDWIGIYPKGVLPGDRESLIWAYTSDYAQPDGAMDFSKMTGGTVGKVENLAVGDYTAYLCLNDGYDILAQVDFSVTGDAPSTGAATISLSANTIVAGNSLEVSYTGTSANDWIGIFDKGAVPSNGAPYYYWFYTSWYGQPDGKVDLIELTDGWRGIESLPPGEYSAVILKNDGYEVLASADFSVTESPVADKIKPKSTIKVLAIGNSFSDDAMRFLPFIAQNAGVNLEIANLYVGGCSLETHWTNATNDIKAYDYHQLGKPNKQVSIKEALESDDWDFVTFQQVSGLSGILDSYFPYLPNLVDYVKGIEPNAKLALHETWAYAKDSTHQDFPRYDNDQDKMFNALKQAYLDAAKKTGISIIIPSGESWQNARATSIGDTLTRDGYHGNTKGQYLAAATWFSTLTGKDISKSAFSPYPNQPELVSLLNQSVDKAVSEYKNIIIPAAKIPPGIIGKPQIPAIFSSTR</sequence>
<organism evidence="2 3">
    <name type="scientific">Paenibacillus montanisoli</name>
    <dbReference type="NCBI Taxonomy" id="2081970"/>
    <lineage>
        <taxon>Bacteria</taxon>
        <taxon>Bacillati</taxon>
        <taxon>Bacillota</taxon>
        <taxon>Bacilli</taxon>
        <taxon>Bacillales</taxon>
        <taxon>Paenibacillaceae</taxon>
        <taxon>Paenibacillus</taxon>
    </lineage>
</organism>
<feature type="domain" description="DUF4886" evidence="1">
    <location>
        <begin position="268"/>
        <end position="483"/>
    </location>
</feature>
<dbReference type="SUPFAM" id="SSF52266">
    <property type="entry name" value="SGNH hydrolase"/>
    <property type="match status" value="1"/>
</dbReference>
<evidence type="ECO:0000313" key="3">
    <source>
        <dbReference type="Proteomes" id="UP000249260"/>
    </source>
</evidence>
<dbReference type="InterPro" id="IPR032616">
    <property type="entry name" value="DUF4886"/>
</dbReference>
<accession>A0A328U210</accession>
<proteinExistence type="predicted"/>
<dbReference type="AlphaFoldDB" id="A0A328U210"/>
<protein>
    <recommendedName>
        <fullName evidence="1">DUF4886 domain-containing protein</fullName>
    </recommendedName>
</protein>
<evidence type="ECO:0000259" key="1">
    <source>
        <dbReference type="Pfam" id="PF16227"/>
    </source>
</evidence>
<dbReference type="InterPro" id="IPR036514">
    <property type="entry name" value="SGNH_hydro_sf"/>
</dbReference>
<name>A0A328U210_9BACL</name>
<dbReference type="EMBL" id="QLUW01000002">
    <property type="protein sequence ID" value="RAP76092.1"/>
    <property type="molecule type" value="Genomic_DNA"/>
</dbReference>
<comment type="caution">
    <text evidence="2">The sequence shown here is derived from an EMBL/GenBank/DDBJ whole genome shotgun (WGS) entry which is preliminary data.</text>
</comment>